<protein>
    <submittedName>
        <fullName evidence="1">AlpA family phage regulatory protein</fullName>
    </submittedName>
</protein>
<dbReference type="PANTHER" id="PTHR36154">
    <property type="entry name" value="DNA-BINDING TRANSCRIPTIONAL ACTIVATOR ALPA"/>
    <property type="match status" value="1"/>
</dbReference>
<dbReference type="InterPro" id="IPR052931">
    <property type="entry name" value="Prophage_regulatory_activator"/>
</dbReference>
<dbReference type="Proteomes" id="UP000716322">
    <property type="component" value="Unassembled WGS sequence"/>
</dbReference>
<dbReference type="InterPro" id="IPR010260">
    <property type="entry name" value="AlpA"/>
</dbReference>
<comment type="caution">
    <text evidence="1">The sequence shown here is derived from an EMBL/GenBank/DDBJ whole genome shotgun (WGS) entry which is preliminary data.</text>
</comment>
<keyword evidence="2" id="KW-1185">Reference proteome</keyword>
<reference evidence="1 2" key="1">
    <citation type="submission" date="2020-03" db="EMBL/GenBank/DDBJ databases">
        <title>Genome sequence of strain Massilia sp. TW-1.</title>
        <authorList>
            <person name="Chaudhary D.K."/>
        </authorList>
    </citation>
    <scope>NUCLEOTIDE SEQUENCE [LARGE SCALE GENOMIC DNA]</scope>
    <source>
        <strain evidence="1 2">TW-1</strain>
    </source>
</reference>
<organism evidence="1 2">
    <name type="scientific">Telluria antibiotica</name>
    <dbReference type="NCBI Taxonomy" id="2717319"/>
    <lineage>
        <taxon>Bacteria</taxon>
        <taxon>Pseudomonadati</taxon>
        <taxon>Pseudomonadota</taxon>
        <taxon>Betaproteobacteria</taxon>
        <taxon>Burkholderiales</taxon>
        <taxon>Oxalobacteraceae</taxon>
        <taxon>Telluria group</taxon>
        <taxon>Telluria</taxon>
    </lineage>
</organism>
<accession>A0ABX0PJT2</accession>
<dbReference type="Gene3D" id="1.10.238.160">
    <property type="match status" value="1"/>
</dbReference>
<name>A0ABX0PJT2_9BURK</name>
<dbReference type="RefSeq" id="WP_166864837.1">
    <property type="nucleotide sequence ID" value="NZ_JAAQOM010000026.1"/>
</dbReference>
<sequence length="72" mass="8119">METELAVVERRTRIDEVLHICGLSRSSLYANIQSGNFPAQVKLSKKASAWLYSEVLAWIAARAAERTGRREN</sequence>
<gene>
    <name evidence="1" type="ORF">HAV22_29210</name>
</gene>
<evidence type="ECO:0000313" key="1">
    <source>
        <dbReference type="EMBL" id="NIA57713.1"/>
    </source>
</evidence>
<dbReference type="Pfam" id="PF05930">
    <property type="entry name" value="Phage_AlpA"/>
    <property type="match status" value="1"/>
</dbReference>
<dbReference type="EMBL" id="JAAQOM010000026">
    <property type="protein sequence ID" value="NIA57713.1"/>
    <property type="molecule type" value="Genomic_DNA"/>
</dbReference>
<evidence type="ECO:0000313" key="2">
    <source>
        <dbReference type="Proteomes" id="UP000716322"/>
    </source>
</evidence>
<proteinExistence type="predicted"/>
<dbReference type="PANTHER" id="PTHR36154:SF1">
    <property type="entry name" value="DNA-BINDING TRANSCRIPTIONAL ACTIVATOR ALPA"/>
    <property type="match status" value="1"/>
</dbReference>